<evidence type="ECO:0000313" key="11">
    <source>
        <dbReference type="Proteomes" id="UP000281170"/>
    </source>
</evidence>
<feature type="transmembrane region" description="Helical" evidence="6">
    <location>
        <begin position="46"/>
        <end position="63"/>
    </location>
</feature>
<keyword evidence="4 6" id="KW-1133">Transmembrane helix</keyword>
<dbReference type="Pfam" id="PF04138">
    <property type="entry name" value="GtrA_DPMS_TM"/>
    <property type="match status" value="1"/>
</dbReference>
<gene>
    <name evidence="8" type="ORF">Lade_0721</name>
    <name evidence="9" type="ORF">NCTC12735_01354</name>
</gene>
<proteinExistence type="inferred from homology"/>
<name>A0A0W0R4Q7_9GAMM</name>
<accession>A0A0W0R4Q7</accession>
<dbReference type="EMBL" id="LNKA01000001">
    <property type="protein sequence ID" value="KTC66063.1"/>
    <property type="molecule type" value="Genomic_DNA"/>
</dbReference>
<evidence type="ECO:0000256" key="5">
    <source>
        <dbReference type="ARBA" id="ARBA00023136"/>
    </source>
</evidence>
<reference evidence="8 10" key="1">
    <citation type="submission" date="2015-11" db="EMBL/GenBank/DDBJ databases">
        <title>Identification of large and diverse effector repertoires of 38 Legionella species.</title>
        <authorList>
            <person name="Burstein D."/>
            <person name="Amaro F."/>
            <person name="Zusman T."/>
            <person name="Lifshitz Z."/>
            <person name="Cohen O."/>
            <person name="Gilbert J.A."/>
            <person name="Pupko T."/>
            <person name="Shuman H.A."/>
            <person name="Segal G."/>
        </authorList>
    </citation>
    <scope>NUCLEOTIDE SEQUENCE [LARGE SCALE GENOMIC DNA]</scope>
    <source>
        <strain evidence="8 10">1762-AUS-E</strain>
    </source>
</reference>
<keyword evidence="5 6" id="KW-0472">Membrane</keyword>
<comment type="similarity">
    <text evidence="2">Belongs to the GtrA family.</text>
</comment>
<dbReference type="PANTHER" id="PTHR38459:SF1">
    <property type="entry name" value="PROPHAGE BACTOPRENOL-LINKED GLUCOSE TRANSLOCASE HOMOLOG"/>
    <property type="match status" value="1"/>
</dbReference>
<feature type="transmembrane region" description="Helical" evidence="6">
    <location>
        <begin position="100"/>
        <end position="121"/>
    </location>
</feature>
<evidence type="ECO:0000259" key="7">
    <source>
        <dbReference type="Pfam" id="PF04138"/>
    </source>
</evidence>
<dbReference type="PANTHER" id="PTHR38459">
    <property type="entry name" value="PROPHAGE BACTOPRENOL-LINKED GLUCOSE TRANSLOCASE HOMOLOG"/>
    <property type="match status" value="1"/>
</dbReference>
<comment type="subcellular location">
    <subcellularLocation>
        <location evidence="1">Membrane</location>
        <topology evidence="1">Multi-pass membrane protein</topology>
    </subcellularLocation>
</comment>
<reference evidence="9 11" key="2">
    <citation type="submission" date="2018-12" db="EMBL/GenBank/DDBJ databases">
        <authorList>
            <consortium name="Pathogen Informatics"/>
        </authorList>
    </citation>
    <scope>NUCLEOTIDE SEQUENCE [LARGE SCALE GENOMIC DNA]</scope>
    <source>
        <strain evidence="9 11">NCTC12735</strain>
        <plasmid evidence="11">20</plasmid>
    </source>
</reference>
<dbReference type="EMBL" id="LR134429">
    <property type="protein sequence ID" value="VEH85719.1"/>
    <property type="molecule type" value="Genomic_DNA"/>
</dbReference>
<protein>
    <submittedName>
        <fullName evidence="8">O antigen biosynthesis protein</fullName>
    </submittedName>
</protein>
<sequence length="137" mass="15863">MNMQMQMLSQLTHAQFIRFLLVGGLNTLLSYLIFFIFIQLGFNSTVSMSFAWFMGILINFKMISKWVFQKQNNKLIFKFFALYCVTFLISIFLLKVFSIFIQNISINGMVTVGITSLLSYLGNRNFVFTVSEKTSVL</sequence>
<evidence type="ECO:0000256" key="2">
    <source>
        <dbReference type="ARBA" id="ARBA00009399"/>
    </source>
</evidence>
<dbReference type="Proteomes" id="UP000054859">
    <property type="component" value="Unassembled WGS sequence"/>
</dbReference>
<dbReference type="Proteomes" id="UP000281170">
    <property type="component" value="Plasmid 20"/>
</dbReference>
<dbReference type="RefSeq" id="WP_058461767.1">
    <property type="nucleotide sequence ID" value="NZ_CAAAHS010000005.1"/>
</dbReference>
<geneLocation type="plasmid" evidence="9 11">
    <name>20</name>
</geneLocation>
<evidence type="ECO:0000256" key="4">
    <source>
        <dbReference type="ARBA" id="ARBA00022989"/>
    </source>
</evidence>
<evidence type="ECO:0000256" key="6">
    <source>
        <dbReference type="SAM" id="Phobius"/>
    </source>
</evidence>
<organism evidence="8 10">
    <name type="scientific">Legionella adelaidensis</name>
    <dbReference type="NCBI Taxonomy" id="45056"/>
    <lineage>
        <taxon>Bacteria</taxon>
        <taxon>Pseudomonadati</taxon>
        <taxon>Pseudomonadota</taxon>
        <taxon>Gammaproteobacteria</taxon>
        <taxon>Legionellales</taxon>
        <taxon>Legionellaceae</taxon>
        <taxon>Legionella</taxon>
    </lineage>
</organism>
<evidence type="ECO:0000313" key="9">
    <source>
        <dbReference type="EMBL" id="VEH85719.1"/>
    </source>
</evidence>
<feature type="transmembrane region" description="Helical" evidence="6">
    <location>
        <begin position="75"/>
        <end position="94"/>
    </location>
</feature>
<evidence type="ECO:0000313" key="8">
    <source>
        <dbReference type="EMBL" id="KTC66063.1"/>
    </source>
</evidence>
<feature type="domain" description="GtrA/DPMS transmembrane" evidence="7">
    <location>
        <begin position="18"/>
        <end position="128"/>
    </location>
</feature>
<dbReference type="OrthoDB" id="9801620at2"/>
<keyword evidence="10" id="KW-1185">Reference proteome</keyword>
<dbReference type="AlphaFoldDB" id="A0A0W0R4Q7"/>
<dbReference type="InterPro" id="IPR051401">
    <property type="entry name" value="GtrA_CellWall_Glycosyl"/>
</dbReference>
<dbReference type="GO" id="GO:0000271">
    <property type="term" value="P:polysaccharide biosynthetic process"/>
    <property type="evidence" value="ECO:0007669"/>
    <property type="project" value="InterPro"/>
</dbReference>
<dbReference type="InterPro" id="IPR007267">
    <property type="entry name" value="GtrA_DPMS_TM"/>
</dbReference>
<dbReference type="KEGG" id="ladl:NCTC12735_01354"/>
<feature type="transmembrane region" description="Helical" evidence="6">
    <location>
        <begin position="20"/>
        <end position="40"/>
    </location>
</feature>
<dbReference type="PATRIC" id="fig|45056.6.peg.744"/>
<keyword evidence="9" id="KW-0614">Plasmid</keyword>
<dbReference type="STRING" id="45056.Lade_0721"/>
<evidence type="ECO:0000256" key="1">
    <source>
        <dbReference type="ARBA" id="ARBA00004141"/>
    </source>
</evidence>
<keyword evidence="3 6" id="KW-0812">Transmembrane</keyword>
<evidence type="ECO:0000256" key="3">
    <source>
        <dbReference type="ARBA" id="ARBA00022692"/>
    </source>
</evidence>
<evidence type="ECO:0000313" key="10">
    <source>
        <dbReference type="Proteomes" id="UP000054859"/>
    </source>
</evidence>
<dbReference type="GO" id="GO:0005886">
    <property type="term" value="C:plasma membrane"/>
    <property type="evidence" value="ECO:0007669"/>
    <property type="project" value="TreeGrafter"/>
</dbReference>